<dbReference type="PROSITE" id="PS50097">
    <property type="entry name" value="BTB"/>
    <property type="match status" value="1"/>
</dbReference>
<dbReference type="PANTHER" id="PTHR47843">
    <property type="entry name" value="BTB DOMAIN-CONTAINING PROTEIN-RELATED"/>
    <property type="match status" value="1"/>
</dbReference>
<dbReference type="SUPFAM" id="SSF54695">
    <property type="entry name" value="POZ domain"/>
    <property type="match status" value="1"/>
</dbReference>
<comment type="caution">
    <text evidence="2">The sequence shown here is derived from an EMBL/GenBank/DDBJ whole genome shotgun (WGS) entry which is preliminary data.</text>
</comment>
<dbReference type="Gene3D" id="3.30.710.10">
    <property type="entry name" value="Potassium Channel Kv1.1, Chain A"/>
    <property type="match status" value="1"/>
</dbReference>
<keyword evidence="3" id="KW-1185">Reference proteome</keyword>
<protein>
    <recommendedName>
        <fullName evidence="1">BTB domain-containing protein</fullName>
    </recommendedName>
</protein>
<dbReference type="STRING" id="1447872.A0A1J9P3Z5"/>
<dbReference type="OrthoDB" id="194443at2759"/>
<proteinExistence type="predicted"/>
<dbReference type="EMBL" id="LGRN01000748">
    <property type="protein sequence ID" value="OJD10586.1"/>
    <property type="molecule type" value="Genomic_DNA"/>
</dbReference>
<feature type="domain" description="BTB" evidence="1">
    <location>
        <begin position="28"/>
        <end position="94"/>
    </location>
</feature>
<dbReference type="PANTHER" id="PTHR47843:SF2">
    <property type="entry name" value="BTB DOMAIN-CONTAINING PROTEIN"/>
    <property type="match status" value="1"/>
</dbReference>
<organism evidence="2 3">
    <name type="scientific">Emergomyces pasteurianus Ep9510</name>
    <dbReference type="NCBI Taxonomy" id="1447872"/>
    <lineage>
        <taxon>Eukaryota</taxon>
        <taxon>Fungi</taxon>
        <taxon>Dikarya</taxon>
        <taxon>Ascomycota</taxon>
        <taxon>Pezizomycotina</taxon>
        <taxon>Eurotiomycetes</taxon>
        <taxon>Eurotiomycetidae</taxon>
        <taxon>Onygenales</taxon>
        <taxon>Ajellomycetaceae</taxon>
        <taxon>Emergomyces</taxon>
    </lineage>
</organism>
<dbReference type="Proteomes" id="UP000182235">
    <property type="component" value="Unassembled WGS sequence"/>
</dbReference>
<dbReference type="InterPro" id="IPR000210">
    <property type="entry name" value="BTB/POZ_dom"/>
</dbReference>
<evidence type="ECO:0000259" key="1">
    <source>
        <dbReference type="PROSITE" id="PS50097"/>
    </source>
</evidence>
<dbReference type="Pfam" id="PF00651">
    <property type="entry name" value="BTB"/>
    <property type="match status" value="1"/>
</dbReference>
<evidence type="ECO:0000313" key="2">
    <source>
        <dbReference type="EMBL" id="OJD10586.1"/>
    </source>
</evidence>
<accession>A0A1J9P3Z5</accession>
<dbReference type="InterPro" id="IPR011333">
    <property type="entry name" value="SKP1/BTB/POZ_sf"/>
</dbReference>
<name>A0A1J9P3Z5_9EURO</name>
<gene>
    <name evidence="2" type="ORF">AJ78_08446</name>
</gene>
<sequence length="234" mass="26572">MEPMESLAPICPSVPEDQPKFSRCIQSPTVPVIVGHELPDPPQTFYLHSGLLSKASSYFRAALKPDQFVEGQKWKVELDDVNPDIFGFFVEWLYRDGWGNLSEIPQLHETTVPLFVRVYALGERLFCPRMQDAAADIVYRSLDEMGSSYSDTVVCDLVEITESELGSRTSDDPLGDRILWLAVGRLEKLQEFDRFTALVQEHDQLATHICMRAGSKGWHGKRKSGSRFKRETAY</sequence>
<dbReference type="CDD" id="cd18186">
    <property type="entry name" value="BTB_POZ_ZBTB_KLHL-like"/>
    <property type="match status" value="1"/>
</dbReference>
<reference evidence="2 3" key="1">
    <citation type="submission" date="2015-07" db="EMBL/GenBank/DDBJ databases">
        <title>Emmonsia species relationships and genome sequence.</title>
        <authorList>
            <consortium name="The Broad Institute Genomics Platform"/>
            <person name="Cuomo C.A."/>
            <person name="Munoz J.F."/>
            <person name="Imamovic A."/>
            <person name="Priest M.E."/>
            <person name="Young S."/>
            <person name="Clay O.K."/>
            <person name="McEwen J.G."/>
        </authorList>
    </citation>
    <scope>NUCLEOTIDE SEQUENCE [LARGE SCALE GENOMIC DNA]</scope>
    <source>
        <strain evidence="2 3">UAMH 9510</strain>
    </source>
</reference>
<dbReference type="AlphaFoldDB" id="A0A1J9P3Z5"/>
<evidence type="ECO:0000313" key="3">
    <source>
        <dbReference type="Proteomes" id="UP000182235"/>
    </source>
</evidence>